<name>A0ABT9VUT8_9BACI</name>
<reference evidence="2 3" key="1">
    <citation type="submission" date="2023-07" db="EMBL/GenBank/DDBJ databases">
        <title>Genomic Encyclopedia of Type Strains, Phase IV (KMG-IV): sequencing the most valuable type-strain genomes for metagenomic binning, comparative biology and taxonomic classification.</title>
        <authorList>
            <person name="Goeker M."/>
        </authorList>
    </citation>
    <scope>NUCLEOTIDE SEQUENCE [LARGE SCALE GENOMIC DNA]</scope>
    <source>
        <strain evidence="2 3">DSM 12751</strain>
    </source>
</reference>
<accession>A0ABT9VUT8</accession>
<evidence type="ECO:0000256" key="1">
    <source>
        <dbReference type="SAM" id="Phobius"/>
    </source>
</evidence>
<organism evidence="2 3">
    <name type="scientific">Caldalkalibacillus horti</name>
    <dbReference type="NCBI Taxonomy" id="77523"/>
    <lineage>
        <taxon>Bacteria</taxon>
        <taxon>Bacillati</taxon>
        <taxon>Bacillota</taxon>
        <taxon>Bacilli</taxon>
        <taxon>Bacillales</taxon>
        <taxon>Bacillaceae</taxon>
        <taxon>Caldalkalibacillus</taxon>
    </lineage>
</organism>
<evidence type="ECO:0000313" key="2">
    <source>
        <dbReference type="EMBL" id="MDQ0164644.1"/>
    </source>
</evidence>
<feature type="transmembrane region" description="Helical" evidence="1">
    <location>
        <begin position="7"/>
        <end position="27"/>
    </location>
</feature>
<evidence type="ECO:0000313" key="3">
    <source>
        <dbReference type="Proteomes" id="UP001235840"/>
    </source>
</evidence>
<protein>
    <submittedName>
        <fullName evidence="2">Uncharacterized protein</fullName>
    </submittedName>
</protein>
<comment type="caution">
    <text evidence="2">The sequence shown here is derived from an EMBL/GenBank/DDBJ whole genome shotgun (WGS) entry which is preliminary data.</text>
</comment>
<keyword evidence="1" id="KW-0812">Transmembrane</keyword>
<dbReference type="RefSeq" id="WP_307390565.1">
    <property type="nucleotide sequence ID" value="NZ_BAAADK010000018.1"/>
</dbReference>
<gene>
    <name evidence="2" type="ORF">J2S11_000544</name>
</gene>
<feature type="transmembrane region" description="Helical" evidence="1">
    <location>
        <begin position="64"/>
        <end position="82"/>
    </location>
</feature>
<feature type="transmembrane region" description="Helical" evidence="1">
    <location>
        <begin position="33"/>
        <end position="55"/>
    </location>
</feature>
<feature type="transmembrane region" description="Helical" evidence="1">
    <location>
        <begin position="120"/>
        <end position="139"/>
    </location>
</feature>
<dbReference type="Proteomes" id="UP001235840">
    <property type="component" value="Unassembled WGS sequence"/>
</dbReference>
<keyword evidence="3" id="KW-1185">Reference proteome</keyword>
<feature type="transmembrane region" description="Helical" evidence="1">
    <location>
        <begin position="88"/>
        <end position="108"/>
    </location>
</feature>
<proteinExistence type="predicted"/>
<keyword evidence="1" id="KW-0472">Membrane</keyword>
<sequence>MKNYPLPIIGICLFHLIVMISIGTFYFNISNAYLTFIGLWEISFYMIPTIGLLFGKQWGWWTTVYLYLVHLYTFVVSKYVIITQPLHGSLLVLQTVMVCFFLAILLFNSRTKIFLNMNMGFLKSLLFVVPLTVVAYIVINQLSLWIKGIIMSFYGDF</sequence>
<keyword evidence="1" id="KW-1133">Transmembrane helix</keyword>
<dbReference type="EMBL" id="JAUSTY010000002">
    <property type="protein sequence ID" value="MDQ0164644.1"/>
    <property type="molecule type" value="Genomic_DNA"/>
</dbReference>